<dbReference type="AlphaFoldDB" id="A0AAF0XJJ8"/>
<sequence>MAMSNVKRPNIVLDDKPQQALEKRSRNDDLTDDKPQQALEKRSRNDDLTENSAMKLENVEKLENVKKDCHYCSICRRNTDHRGRFNCPNRSKGMGMGCDTCFEPCEIKGHNLIPMYKICLRCELEGDHWSKDCPNPIYDDDDMFY</sequence>
<reference evidence="2" key="2">
    <citation type="submission" date="2022-03" db="EMBL/GenBank/DDBJ databases">
        <title>Draft title - Genomic analysis of global carrot germplasm unveils the trajectory of domestication and the origin of high carotenoid orange carrot.</title>
        <authorList>
            <person name="Iorizzo M."/>
            <person name="Ellison S."/>
            <person name="Senalik D."/>
            <person name="Macko-Podgorni A."/>
            <person name="Grzebelus D."/>
            <person name="Bostan H."/>
            <person name="Rolling W."/>
            <person name="Curaba J."/>
            <person name="Simon P."/>
        </authorList>
    </citation>
    <scope>NUCLEOTIDE SEQUENCE</scope>
    <source>
        <tissue evidence="2">Leaf</tissue>
    </source>
</reference>
<evidence type="ECO:0000313" key="2">
    <source>
        <dbReference type="EMBL" id="WOH09193.1"/>
    </source>
</evidence>
<evidence type="ECO:0000256" key="1">
    <source>
        <dbReference type="SAM" id="MobiDB-lite"/>
    </source>
</evidence>
<dbReference type="Proteomes" id="UP000077755">
    <property type="component" value="Chromosome 7"/>
</dbReference>
<accession>A0AAF0XJJ8</accession>
<protein>
    <recommendedName>
        <fullName evidence="4">CCHC-type domain-containing protein</fullName>
    </recommendedName>
</protein>
<feature type="compositionally biased region" description="Basic and acidic residues" evidence="1">
    <location>
        <begin position="13"/>
        <end position="47"/>
    </location>
</feature>
<evidence type="ECO:0000313" key="3">
    <source>
        <dbReference type="Proteomes" id="UP000077755"/>
    </source>
</evidence>
<proteinExistence type="predicted"/>
<name>A0AAF0XJJ8_DAUCS</name>
<evidence type="ECO:0008006" key="4">
    <source>
        <dbReference type="Google" id="ProtNLM"/>
    </source>
</evidence>
<gene>
    <name evidence="2" type="ORF">DCAR_0728648</name>
</gene>
<feature type="region of interest" description="Disordered" evidence="1">
    <location>
        <begin position="1"/>
        <end position="52"/>
    </location>
</feature>
<keyword evidence="3" id="KW-1185">Reference proteome</keyword>
<reference evidence="2" key="1">
    <citation type="journal article" date="2016" name="Nat. Genet.">
        <title>A high-quality carrot genome assembly provides new insights into carotenoid accumulation and asterid genome evolution.</title>
        <authorList>
            <person name="Iorizzo M."/>
            <person name="Ellison S."/>
            <person name="Senalik D."/>
            <person name="Zeng P."/>
            <person name="Satapoomin P."/>
            <person name="Huang J."/>
            <person name="Bowman M."/>
            <person name="Iovene M."/>
            <person name="Sanseverino W."/>
            <person name="Cavagnaro P."/>
            <person name="Yildiz M."/>
            <person name="Macko-Podgorni A."/>
            <person name="Moranska E."/>
            <person name="Grzebelus E."/>
            <person name="Grzebelus D."/>
            <person name="Ashrafi H."/>
            <person name="Zheng Z."/>
            <person name="Cheng S."/>
            <person name="Spooner D."/>
            <person name="Van Deynze A."/>
            <person name="Simon P."/>
        </authorList>
    </citation>
    <scope>NUCLEOTIDE SEQUENCE</scope>
    <source>
        <tissue evidence="2">Leaf</tissue>
    </source>
</reference>
<dbReference type="EMBL" id="CP093349">
    <property type="protein sequence ID" value="WOH09193.1"/>
    <property type="molecule type" value="Genomic_DNA"/>
</dbReference>
<organism evidence="2 3">
    <name type="scientific">Daucus carota subsp. sativus</name>
    <name type="common">Carrot</name>
    <dbReference type="NCBI Taxonomy" id="79200"/>
    <lineage>
        <taxon>Eukaryota</taxon>
        <taxon>Viridiplantae</taxon>
        <taxon>Streptophyta</taxon>
        <taxon>Embryophyta</taxon>
        <taxon>Tracheophyta</taxon>
        <taxon>Spermatophyta</taxon>
        <taxon>Magnoliopsida</taxon>
        <taxon>eudicotyledons</taxon>
        <taxon>Gunneridae</taxon>
        <taxon>Pentapetalae</taxon>
        <taxon>asterids</taxon>
        <taxon>campanulids</taxon>
        <taxon>Apiales</taxon>
        <taxon>Apiaceae</taxon>
        <taxon>Apioideae</taxon>
        <taxon>Scandiceae</taxon>
        <taxon>Daucinae</taxon>
        <taxon>Daucus</taxon>
        <taxon>Daucus sect. Daucus</taxon>
    </lineage>
</organism>
<dbReference type="KEGG" id="dcr:108195182"/>